<evidence type="ECO:0000256" key="7">
    <source>
        <dbReference type="SAM" id="SignalP"/>
    </source>
</evidence>
<keyword evidence="7" id="KW-0732">Signal</keyword>
<feature type="domain" description="Sushi" evidence="8">
    <location>
        <begin position="45"/>
        <end position="107"/>
    </location>
</feature>
<dbReference type="Gene3D" id="2.10.70.10">
    <property type="entry name" value="Complement Module, domain 1"/>
    <property type="match status" value="3"/>
</dbReference>
<feature type="disulfide bond" evidence="6">
    <location>
        <begin position="137"/>
        <end position="164"/>
    </location>
</feature>
<name>A0A7M7P6R0_STRPU</name>
<comment type="caution">
    <text evidence="6">Lacks conserved residue(s) required for the propagation of feature annotation.</text>
</comment>
<dbReference type="AlphaFoldDB" id="A0A7M7P6R0"/>
<dbReference type="OrthoDB" id="6136178at2759"/>
<dbReference type="Proteomes" id="UP000007110">
    <property type="component" value="Unassembled WGS sequence"/>
</dbReference>
<evidence type="ECO:0000256" key="4">
    <source>
        <dbReference type="ARBA" id="ARBA00023157"/>
    </source>
</evidence>
<dbReference type="KEGG" id="spu:105443596"/>
<evidence type="ECO:0000256" key="5">
    <source>
        <dbReference type="ARBA" id="ARBA00023180"/>
    </source>
</evidence>
<dbReference type="EnsemblMetazoa" id="XM_030990777">
    <property type="protein sequence ID" value="XP_030846637"/>
    <property type="gene ID" value="LOC105443596"/>
</dbReference>
<evidence type="ECO:0000256" key="2">
    <source>
        <dbReference type="ARBA" id="ARBA00022737"/>
    </source>
</evidence>
<evidence type="ECO:0000313" key="10">
    <source>
        <dbReference type="Proteomes" id="UP000007110"/>
    </source>
</evidence>
<dbReference type="InterPro" id="IPR050350">
    <property type="entry name" value="Compl-Cell_Adhes-Reg"/>
</dbReference>
<dbReference type="GeneID" id="105443596"/>
<protein>
    <recommendedName>
        <fullName evidence="8">Sushi domain-containing protein</fullName>
    </recommendedName>
</protein>
<feature type="domain" description="Sushi" evidence="8">
    <location>
        <begin position="108"/>
        <end position="166"/>
    </location>
</feature>
<proteinExistence type="predicted"/>
<feature type="chain" id="PRO_5029679496" description="Sushi domain-containing protein" evidence="7">
    <location>
        <begin position="21"/>
        <end position="213"/>
    </location>
</feature>
<keyword evidence="2" id="KW-0677">Repeat</keyword>
<feature type="signal peptide" evidence="7">
    <location>
        <begin position="1"/>
        <end position="20"/>
    </location>
</feature>
<dbReference type="GO" id="GO:0016020">
    <property type="term" value="C:membrane"/>
    <property type="evidence" value="ECO:0007669"/>
    <property type="project" value="InterPro"/>
</dbReference>
<reference evidence="10" key="1">
    <citation type="submission" date="2015-02" db="EMBL/GenBank/DDBJ databases">
        <title>Genome sequencing for Strongylocentrotus purpuratus.</title>
        <authorList>
            <person name="Murali S."/>
            <person name="Liu Y."/>
            <person name="Vee V."/>
            <person name="English A."/>
            <person name="Wang M."/>
            <person name="Skinner E."/>
            <person name="Han Y."/>
            <person name="Muzny D.M."/>
            <person name="Worley K.C."/>
            <person name="Gibbs R.A."/>
        </authorList>
    </citation>
    <scope>NUCLEOTIDE SEQUENCE</scope>
</reference>
<keyword evidence="3" id="KW-0106">Calcium</keyword>
<dbReference type="InterPro" id="IPR002396">
    <property type="entry name" value="Selectin_superfamily"/>
</dbReference>
<accession>A0A7M7P6R0</accession>
<dbReference type="OMA" id="NIGSICY"/>
<evidence type="ECO:0000256" key="1">
    <source>
        <dbReference type="ARBA" id="ARBA00022659"/>
    </source>
</evidence>
<evidence type="ECO:0000313" key="9">
    <source>
        <dbReference type="EnsemblMetazoa" id="XP_030846637"/>
    </source>
</evidence>
<keyword evidence="1 6" id="KW-0768">Sushi</keyword>
<dbReference type="CDD" id="cd00033">
    <property type="entry name" value="CCP"/>
    <property type="match status" value="2"/>
</dbReference>
<dbReference type="PRINTS" id="PR00343">
    <property type="entry name" value="SELECTIN"/>
</dbReference>
<keyword evidence="10" id="KW-1185">Reference proteome</keyword>
<dbReference type="GO" id="GO:0007155">
    <property type="term" value="P:cell adhesion"/>
    <property type="evidence" value="ECO:0007669"/>
    <property type="project" value="InterPro"/>
</dbReference>
<dbReference type="InterPro" id="IPR000436">
    <property type="entry name" value="Sushi_SCR_CCP_dom"/>
</dbReference>
<organism evidence="9 10">
    <name type="scientific">Strongylocentrotus purpuratus</name>
    <name type="common">Purple sea urchin</name>
    <dbReference type="NCBI Taxonomy" id="7668"/>
    <lineage>
        <taxon>Eukaryota</taxon>
        <taxon>Metazoa</taxon>
        <taxon>Echinodermata</taxon>
        <taxon>Eleutherozoa</taxon>
        <taxon>Echinozoa</taxon>
        <taxon>Echinoidea</taxon>
        <taxon>Euechinoidea</taxon>
        <taxon>Echinacea</taxon>
        <taxon>Camarodonta</taxon>
        <taxon>Echinidea</taxon>
        <taxon>Strongylocentrotidae</taxon>
        <taxon>Strongylocentrotus</taxon>
    </lineage>
</organism>
<keyword evidence="4 6" id="KW-1015">Disulfide bond</keyword>
<dbReference type="SMART" id="SM00032">
    <property type="entry name" value="CCP"/>
    <property type="match status" value="3"/>
</dbReference>
<reference evidence="9" key="2">
    <citation type="submission" date="2021-01" db="UniProtKB">
        <authorList>
            <consortium name="EnsemblMetazoa"/>
        </authorList>
    </citation>
    <scope>IDENTIFICATION</scope>
</reference>
<evidence type="ECO:0000259" key="8">
    <source>
        <dbReference type="PROSITE" id="PS50923"/>
    </source>
</evidence>
<dbReference type="Pfam" id="PF00084">
    <property type="entry name" value="Sushi"/>
    <property type="match status" value="3"/>
</dbReference>
<dbReference type="RefSeq" id="XP_030846637.1">
    <property type="nucleotide sequence ID" value="XM_030990777.1"/>
</dbReference>
<keyword evidence="5" id="KW-0325">Glycoprotein</keyword>
<dbReference type="FunCoup" id="A0A7M7P6R0">
    <property type="interactions" value="895"/>
</dbReference>
<evidence type="ECO:0000256" key="6">
    <source>
        <dbReference type="PROSITE-ProRule" id="PRU00302"/>
    </source>
</evidence>
<dbReference type="PANTHER" id="PTHR19325:SF575">
    <property type="entry name" value="LOCOMOTION-RELATED PROTEIN HIKARU GENKI"/>
    <property type="match status" value="1"/>
</dbReference>
<evidence type="ECO:0000256" key="3">
    <source>
        <dbReference type="ARBA" id="ARBA00022837"/>
    </source>
</evidence>
<sequence length="213" mass="22655">MQFIEWPCPWFCILFKLCQCWFPLYLLLRDGIPDIRGICDKNLFITCTSLSAPIHGSVSCSNSANVGSRCTYSCSTGYRRSGGIVTRICSRSLNSGTWSGSAPACARISCGALSGPSNGQVSCSDSSYYNSLCGISCRDGYTLQGSSSRLCGVSGRWSGSNPSCAVIRCNSLSAPIHGAVSCSNSANVGSHCTYSCSTGYRTSRSVQWSSQLL</sequence>
<dbReference type="SUPFAM" id="SSF57535">
    <property type="entry name" value="Complement control module/SCR domain"/>
    <property type="match status" value="3"/>
</dbReference>
<dbReference type="InterPro" id="IPR035976">
    <property type="entry name" value="Sushi/SCR/CCP_sf"/>
</dbReference>
<dbReference type="PROSITE" id="PS50923">
    <property type="entry name" value="SUSHI"/>
    <property type="match status" value="2"/>
</dbReference>
<dbReference type="PANTHER" id="PTHR19325">
    <property type="entry name" value="COMPLEMENT COMPONENT-RELATED SUSHI DOMAIN-CONTAINING"/>
    <property type="match status" value="1"/>
</dbReference>
<dbReference type="InParanoid" id="A0A7M7P6R0"/>